<dbReference type="AlphaFoldDB" id="A0AAV7VNC4"/>
<protein>
    <submittedName>
        <fullName evidence="7">Uncharacterized protein</fullName>
    </submittedName>
</protein>
<evidence type="ECO:0000313" key="8">
    <source>
        <dbReference type="Proteomes" id="UP001066276"/>
    </source>
</evidence>
<evidence type="ECO:0000256" key="2">
    <source>
        <dbReference type="ARBA" id="ARBA00022448"/>
    </source>
</evidence>
<dbReference type="InterPro" id="IPR000175">
    <property type="entry name" value="Na/ntran_symport"/>
</dbReference>
<sequence length="158" mass="16667">MEGLFHLQEVTVVLLDVQGKVREEIDGGILQVNQGGTARCLQDDVSIRKAEDLAIIVSGDAPEPSPTRRTVGMCGAKEDASGQCGATGRDPVRTLLLEAGSGTMLGDENGPCKGSNNCEKDAVIISVINGCTSIYAATVIYAIIGFRATARYDDCFDK</sequence>
<evidence type="ECO:0000256" key="4">
    <source>
        <dbReference type="ARBA" id="ARBA00022989"/>
    </source>
</evidence>
<comment type="caution">
    <text evidence="7">The sequence shown here is derived from an EMBL/GenBank/DDBJ whole genome shotgun (WGS) entry which is preliminary data.</text>
</comment>
<dbReference type="InterPro" id="IPR037272">
    <property type="entry name" value="SNS_sf"/>
</dbReference>
<keyword evidence="6" id="KW-0479">Metal-binding</keyword>
<keyword evidence="4" id="KW-1133">Transmembrane helix</keyword>
<evidence type="ECO:0000256" key="6">
    <source>
        <dbReference type="PIRSR" id="PIRSR600175-1"/>
    </source>
</evidence>
<dbReference type="GO" id="GO:0016020">
    <property type="term" value="C:membrane"/>
    <property type="evidence" value="ECO:0007669"/>
    <property type="project" value="UniProtKB-SubCell"/>
</dbReference>
<dbReference type="Proteomes" id="UP001066276">
    <property type="component" value="Chromosome 2_1"/>
</dbReference>
<keyword evidence="3" id="KW-0812">Transmembrane</keyword>
<accession>A0AAV7VNC4</accession>
<dbReference type="SUPFAM" id="SSF161070">
    <property type="entry name" value="SNF-like"/>
    <property type="match status" value="1"/>
</dbReference>
<dbReference type="EMBL" id="JANPWB010000003">
    <property type="protein sequence ID" value="KAJ1203163.1"/>
    <property type="molecule type" value="Genomic_DNA"/>
</dbReference>
<keyword evidence="8" id="KW-1185">Reference proteome</keyword>
<keyword evidence="6" id="KW-0915">Sodium</keyword>
<evidence type="ECO:0000256" key="5">
    <source>
        <dbReference type="ARBA" id="ARBA00023136"/>
    </source>
</evidence>
<comment type="subcellular location">
    <subcellularLocation>
        <location evidence="1">Membrane</location>
        <topology evidence="1">Multi-pass membrane protein</topology>
    </subcellularLocation>
</comment>
<evidence type="ECO:0000256" key="3">
    <source>
        <dbReference type="ARBA" id="ARBA00022692"/>
    </source>
</evidence>
<gene>
    <name evidence="7" type="ORF">NDU88_006956</name>
</gene>
<feature type="binding site" evidence="6">
    <location>
        <position position="129"/>
    </location>
    <ligand>
        <name>Na(+)</name>
        <dbReference type="ChEBI" id="CHEBI:29101"/>
        <label>1</label>
    </ligand>
</feature>
<proteinExistence type="predicted"/>
<dbReference type="Pfam" id="PF00209">
    <property type="entry name" value="SNF"/>
    <property type="match status" value="1"/>
</dbReference>
<dbReference type="GO" id="GO:0046872">
    <property type="term" value="F:metal ion binding"/>
    <property type="evidence" value="ECO:0007669"/>
    <property type="project" value="UniProtKB-KW"/>
</dbReference>
<name>A0AAV7VNC4_PLEWA</name>
<evidence type="ECO:0000313" key="7">
    <source>
        <dbReference type="EMBL" id="KAJ1203163.1"/>
    </source>
</evidence>
<evidence type="ECO:0000256" key="1">
    <source>
        <dbReference type="ARBA" id="ARBA00004141"/>
    </source>
</evidence>
<organism evidence="7 8">
    <name type="scientific">Pleurodeles waltl</name>
    <name type="common">Iberian ribbed newt</name>
    <dbReference type="NCBI Taxonomy" id="8319"/>
    <lineage>
        <taxon>Eukaryota</taxon>
        <taxon>Metazoa</taxon>
        <taxon>Chordata</taxon>
        <taxon>Craniata</taxon>
        <taxon>Vertebrata</taxon>
        <taxon>Euteleostomi</taxon>
        <taxon>Amphibia</taxon>
        <taxon>Batrachia</taxon>
        <taxon>Caudata</taxon>
        <taxon>Salamandroidea</taxon>
        <taxon>Salamandridae</taxon>
        <taxon>Pleurodelinae</taxon>
        <taxon>Pleurodeles</taxon>
    </lineage>
</organism>
<keyword evidence="2" id="KW-0813">Transport</keyword>
<reference evidence="7" key="1">
    <citation type="journal article" date="2022" name="bioRxiv">
        <title>Sequencing and chromosome-scale assembly of the giantPleurodeles waltlgenome.</title>
        <authorList>
            <person name="Brown T."/>
            <person name="Elewa A."/>
            <person name="Iarovenko S."/>
            <person name="Subramanian E."/>
            <person name="Araus A.J."/>
            <person name="Petzold A."/>
            <person name="Susuki M."/>
            <person name="Suzuki K.-i.T."/>
            <person name="Hayashi T."/>
            <person name="Toyoda A."/>
            <person name="Oliveira C."/>
            <person name="Osipova E."/>
            <person name="Leigh N.D."/>
            <person name="Simon A."/>
            <person name="Yun M.H."/>
        </authorList>
    </citation>
    <scope>NUCLEOTIDE SEQUENCE</scope>
    <source>
        <strain evidence="7">20211129_DDA</strain>
        <tissue evidence="7">Liver</tissue>
    </source>
</reference>
<keyword evidence="5" id="KW-0472">Membrane</keyword>